<dbReference type="InterPro" id="IPR029058">
    <property type="entry name" value="AB_hydrolase_fold"/>
</dbReference>
<reference evidence="2" key="1">
    <citation type="submission" date="2020-06" db="EMBL/GenBank/DDBJ databases">
        <title>Paenibacillus sp. nov., isolated from soil.</title>
        <authorList>
            <person name="Seo Y.L."/>
        </authorList>
    </citation>
    <scope>NUCLEOTIDE SEQUENCE [LARGE SCALE GENOMIC DNA]</scope>
    <source>
        <strain evidence="2">JW14</strain>
    </source>
</reference>
<evidence type="ECO:0000259" key="1">
    <source>
        <dbReference type="Pfam" id="PF12146"/>
    </source>
</evidence>
<dbReference type="GO" id="GO:0016787">
    <property type="term" value="F:hydrolase activity"/>
    <property type="evidence" value="ECO:0007669"/>
    <property type="project" value="UniProtKB-KW"/>
</dbReference>
<dbReference type="Gene3D" id="3.40.50.1820">
    <property type="entry name" value="alpha/beta hydrolase"/>
    <property type="match status" value="1"/>
</dbReference>
<dbReference type="InterPro" id="IPR000073">
    <property type="entry name" value="AB_hydrolase_1"/>
</dbReference>
<dbReference type="Pfam" id="PF12146">
    <property type="entry name" value="Hydrolase_4"/>
    <property type="match status" value="1"/>
</dbReference>
<feature type="domain" description="Serine aminopeptidase S33" evidence="1">
    <location>
        <begin position="65"/>
        <end position="300"/>
    </location>
</feature>
<accession>A0A850EWJ3</accession>
<dbReference type="PANTHER" id="PTHR46438">
    <property type="entry name" value="ALPHA/BETA-HYDROLASES SUPERFAMILY PROTEIN"/>
    <property type="match status" value="1"/>
</dbReference>
<organism evidence="2 3">
    <name type="scientific">Paenibacillus agri</name>
    <dbReference type="NCBI Taxonomy" id="2744309"/>
    <lineage>
        <taxon>Bacteria</taxon>
        <taxon>Bacillati</taxon>
        <taxon>Bacillota</taxon>
        <taxon>Bacilli</taxon>
        <taxon>Bacillales</taxon>
        <taxon>Paenibacillaceae</taxon>
        <taxon>Paenibacillus</taxon>
    </lineage>
</organism>
<comment type="caution">
    <text evidence="2">The sequence shown here is derived from an EMBL/GenBank/DDBJ whole genome shotgun (WGS) entry which is preliminary data.</text>
</comment>
<dbReference type="AlphaFoldDB" id="A0A850EWJ3"/>
<dbReference type="InterPro" id="IPR022742">
    <property type="entry name" value="Hydrolase_4"/>
</dbReference>
<dbReference type="EMBL" id="JABWCS010000218">
    <property type="protein sequence ID" value="NUU63252.1"/>
    <property type="molecule type" value="Genomic_DNA"/>
</dbReference>
<sequence length="325" mass="36966">MTRRDRALQRDLPPSYNESDLYWRQYQKFFPEEIRLKAGDLPSEEWWEWDKGSIHIDRMPVTSSKLKIISVHGAGGNGRMLAPYAKMLQNSGYEVVSPDLPPYGLSRAHSLHSIDYQLWIQLISDLIDRELERDERPIVLLGSSIGGMLSYHAAAHNKKVKGLIATTFVDTSRSEVRDQLAPNKLISRFGKLMLDSFPMVLDSLKISVNHVSRMHFISNNSELNQLIMNDSGAAGTKVPLRLLRTFLDMKLSVRPEHFEVCPVLLVHPQEDRMTPISLSEPFYNKLRVSKKCVILEGAGHFPLESPGMQQMKDAVLAFLQALENE</sequence>
<dbReference type="SUPFAM" id="SSF53474">
    <property type="entry name" value="alpha/beta-Hydrolases"/>
    <property type="match status" value="1"/>
</dbReference>
<proteinExistence type="predicted"/>
<name>A0A850EWJ3_9BACL</name>
<keyword evidence="2" id="KW-0378">Hydrolase</keyword>
<keyword evidence="3" id="KW-1185">Reference proteome</keyword>
<protein>
    <submittedName>
        <fullName evidence="2">Alpha/beta hydrolase</fullName>
    </submittedName>
</protein>
<gene>
    <name evidence="2" type="ORF">HPT30_23130</name>
</gene>
<evidence type="ECO:0000313" key="3">
    <source>
        <dbReference type="Proteomes" id="UP000564806"/>
    </source>
</evidence>
<dbReference type="Proteomes" id="UP000564806">
    <property type="component" value="Unassembled WGS sequence"/>
</dbReference>
<evidence type="ECO:0000313" key="2">
    <source>
        <dbReference type="EMBL" id="NUU63252.1"/>
    </source>
</evidence>
<dbReference type="PRINTS" id="PR00111">
    <property type="entry name" value="ABHYDROLASE"/>
</dbReference>